<sequence length="195" mass="20818">MKKTLLLSLLLAGAPAAALLEGCIGEDDCQVASAPRFFDVQGVALAPLRNAGNQPIAAGDTVATSELRLALQLQVRYYGSSPARAGWLPAAYACPPSPIPGYEGTTEELDSVTVRTVYAYDAAHPAGALLNDLLVADNTGEPLPVAPPRDRQRPADLALRLQQLPALAGPQQFVLRYRLRNGELYTSRTPVFVLR</sequence>
<keyword evidence="1" id="KW-0732">Signal</keyword>
<comment type="caution">
    <text evidence="2">The sequence shown here is derived from an EMBL/GenBank/DDBJ whole genome shotgun (WGS) entry which is preliminary data.</text>
</comment>
<gene>
    <name evidence="2" type="ORF">Q5H93_20505</name>
</gene>
<accession>A0ABT9BFU4</accession>
<reference evidence="2" key="1">
    <citation type="submission" date="2023-07" db="EMBL/GenBank/DDBJ databases">
        <authorList>
            <person name="Kim M.K."/>
        </authorList>
    </citation>
    <scope>NUCLEOTIDE SEQUENCE</scope>
    <source>
        <strain evidence="2">ASUV-10-1</strain>
    </source>
</reference>
<name>A0ABT9BFU4_9BACT</name>
<evidence type="ECO:0008006" key="4">
    <source>
        <dbReference type="Google" id="ProtNLM"/>
    </source>
</evidence>
<dbReference type="Proteomes" id="UP001176429">
    <property type="component" value="Unassembled WGS sequence"/>
</dbReference>
<evidence type="ECO:0000313" key="2">
    <source>
        <dbReference type="EMBL" id="MDO7877139.1"/>
    </source>
</evidence>
<keyword evidence="3" id="KW-1185">Reference proteome</keyword>
<feature type="chain" id="PRO_5045449065" description="DUF5034 domain-containing protein" evidence="1">
    <location>
        <begin position="19"/>
        <end position="195"/>
    </location>
</feature>
<dbReference type="RefSeq" id="WP_305008563.1">
    <property type="nucleotide sequence ID" value="NZ_JAUQSY010000017.1"/>
</dbReference>
<proteinExistence type="predicted"/>
<organism evidence="2 3">
    <name type="scientific">Hymenobacter aranciens</name>
    <dbReference type="NCBI Taxonomy" id="3063996"/>
    <lineage>
        <taxon>Bacteria</taxon>
        <taxon>Pseudomonadati</taxon>
        <taxon>Bacteroidota</taxon>
        <taxon>Cytophagia</taxon>
        <taxon>Cytophagales</taxon>
        <taxon>Hymenobacteraceae</taxon>
        <taxon>Hymenobacter</taxon>
    </lineage>
</organism>
<protein>
    <recommendedName>
        <fullName evidence="4">DUF5034 domain-containing protein</fullName>
    </recommendedName>
</protein>
<dbReference type="EMBL" id="JAUQSY010000017">
    <property type="protein sequence ID" value="MDO7877139.1"/>
    <property type="molecule type" value="Genomic_DNA"/>
</dbReference>
<evidence type="ECO:0000256" key="1">
    <source>
        <dbReference type="SAM" id="SignalP"/>
    </source>
</evidence>
<evidence type="ECO:0000313" key="3">
    <source>
        <dbReference type="Proteomes" id="UP001176429"/>
    </source>
</evidence>
<feature type="signal peptide" evidence="1">
    <location>
        <begin position="1"/>
        <end position="18"/>
    </location>
</feature>